<feature type="domain" description="KNTC1 third ARM-repeats" evidence="2">
    <location>
        <begin position="1189"/>
        <end position="1405"/>
    </location>
</feature>
<organism evidence="5 6">
    <name type="scientific">Cloeon dipterum</name>
    <dbReference type="NCBI Taxonomy" id="197152"/>
    <lineage>
        <taxon>Eukaryota</taxon>
        <taxon>Metazoa</taxon>
        <taxon>Ecdysozoa</taxon>
        <taxon>Arthropoda</taxon>
        <taxon>Hexapoda</taxon>
        <taxon>Insecta</taxon>
        <taxon>Pterygota</taxon>
        <taxon>Palaeoptera</taxon>
        <taxon>Ephemeroptera</taxon>
        <taxon>Pisciforma</taxon>
        <taxon>Baetidae</taxon>
        <taxon>Cloeon</taxon>
    </lineage>
</organism>
<dbReference type="GO" id="GO:0007094">
    <property type="term" value="P:mitotic spindle assembly checkpoint signaling"/>
    <property type="evidence" value="ECO:0007669"/>
    <property type="project" value="TreeGrafter"/>
</dbReference>
<dbReference type="Gene3D" id="2.130.10.10">
    <property type="entry name" value="YVTN repeat-like/Quinoprotein amine dehydrogenase"/>
    <property type="match status" value="1"/>
</dbReference>
<feature type="domain" description="KNTC1 first ARM-repeats" evidence="4">
    <location>
        <begin position="359"/>
        <end position="582"/>
    </location>
</feature>
<evidence type="ECO:0008006" key="7">
    <source>
        <dbReference type="Google" id="ProtNLM"/>
    </source>
</evidence>
<evidence type="ECO:0000313" key="6">
    <source>
        <dbReference type="Proteomes" id="UP000494165"/>
    </source>
</evidence>
<dbReference type="GO" id="GO:0005828">
    <property type="term" value="C:kinetochore microtubule"/>
    <property type="evidence" value="ECO:0007669"/>
    <property type="project" value="TreeGrafter"/>
</dbReference>
<evidence type="ECO:0000259" key="1">
    <source>
        <dbReference type="Pfam" id="PF10493"/>
    </source>
</evidence>
<dbReference type="InterPro" id="IPR052802">
    <property type="entry name" value="KNTC1"/>
</dbReference>
<dbReference type="InterPro" id="IPR019527">
    <property type="entry name" value="RZZ-complex_KNTC1/ROD_C"/>
</dbReference>
<dbReference type="PANTHER" id="PTHR15688:SF1">
    <property type="entry name" value="KINETOCHORE-ASSOCIATED PROTEIN 1"/>
    <property type="match status" value="1"/>
</dbReference>
<evidence type="ECO:0000259" key="2">
    <source>
        <dbReference type="Pfam" id="PF24515"/>
    </source>
</evidence>
<protein>
    <recommendedName>
        <fullName evidence="7">RZZ complex subunit KNTC1/ROD C-terminal domain-containing protein</fullName>
    </recommendedName>
</protein>
<reference evidence="5 6" key="1">
    <citation type="submission" date="2020-04" db="EMBL/GenBank/DDBJ databases">
        <authorList>
            <person name="Alioto T."/>
            <person name="Alioto T."/>
            <person name="Gomez Garrido J."/>
        </authorList>
    </citation>
    <scope>NUCLEOTIDE SEQUENCE [LARGE SCALE GENOMIC DNA]</scope>
</reference>
<dbReference type="EMBL" id="CADEPI010000001">
    <property type="protein sequence ID" value="CAB3359060.1"/>
    <property type="molecule type" value="Genomic_DNA"/>
</dbReference>
<evidence type="ECO:0000259" key="3">
    <source>
        <dbReference type="Pfam" id="PF24516"/>
    </source>
</evidence>
<keyword evidence="6" id="KW-1185">Reference proteome</keyword>
<gene>
    <name evidence="5" type="ORF">CLODIP_2_CD05238</name>
</gene>
<dbReference type="InterPro" id="IPR055403">
    <property type="entry name" value="ARM_KNTC1_1st"/>
</dbReference>
<dbReference type="SUPFAM" id="SSF50978">
    <property type="entry name" value="WD40 repeat-like"/>
    <property type="match status" value="1"/>
</dbReference>
<comment type="caution">
    <text evidence="5">The sequence shown here is derived from an EMBL/GenBank/DDBJ whole genome shotgun (WGS) entry which is preliminary data.</text>
</comment>
<dbReference type="GO" id="GO:0005737">
    <property type="term" value="C:cytoplasm"/>
    <property type="evidence" value="ECO:0007669"/>
    <property type="project" value="TreeGrafter"/>
</dbReference>
<dbReference type="OrthoDB" id="343783at2759"/>
<dbReference type="Proteomes" id="UP000494165">
    <property type="component" value="Unassembled WGS sequence"/>
</dbReference>
<evidence type="ECO:0000259" key="4">
    <source>
        <dbReference type="Pfam" id="PF24520"/>
    </source>
</evidence>
<dbReference type="GO" id="GO:1990423">
    <property type="term" value="C:RZZ complex"/>
    <property type="evidence" value="ECO:0007669"/>
    <property type="project" value="TreeGrafter"/>
</dbReference>
<accession>A0A8S1BRA3</accession>
<dbReference type="InterPro" id="IPR055404">
    <property type="entry name" value="ARM_KNTC1_2nd"/>
</dbReference>
<feature type="domain" description="KNTC1 second ARM-repeats" evidence="3">
    <location>
        <begin position="711"/>
        <end position="871"/>
    </location>
</feature>
<dbReference type="InterPro" id="IPR015943">
    <property type="entry name" value="WD40/YVTN_repeat-like_dom_sf"/>
</dbReference>
<proteinExistence type="predicted"/>
<dbReference type="Pfam" id="PF24520">
    <property type="entry name" value="ARM_KNTC1_1st"/>
    <property type="match status" value="1"/>
</dbReference>
<dbReference type="Pfam" id="PF24516">
    <property type="entry name" value="ARM_KNTC1_2nd"/>
    <property type="match status" value="1"/>
</dbReference>
<dbReference type="PANTHER" id="PTHR15688">
    <property type="entry name" value="KINETOCHORE-ASSOCIATED PROTEIN 1"/>
    <property type="match status" value="1"/>
</dbReference>
<dbReference type="InterPro" id="IPR055405">
    <property type="entry name" value="ARM_KNTC1_3rd"/>
</dbReference>
<feature type="domain" description="RZZ complex subunit KNTC1/ROD C-terminal" evidence="1">
    <location>
        <begin position="1453"/>
        <end position="1982"/>
    </location>
</feature>
<name>A0A8S1BRA3_9INSE</name>
<evidence type="ECO:0000313" key="5">
    <source>
        <dbReference type="EMBL" id="CAB3359060.1"/>
    </source>
</evidence>
<dbReference type="GO" id="GO:1903394">
    <property type="term" value="P:protein localization to kinetochore involved in kinetochore assembly"/>
    <property type="evidence" value="ECO:0007669"/>
    <property type="project" value="TreeGrafter"/>
</dbReference>
<dbReference type="GO" id="GO:0000070">
    <property type="term" value="P:mitotic sister chromatid segregation"/>
    <property type="evidence" value="ECO:0007669"/>
    <property type="project" value="TreeGrafter"/>
</dbReference>
<dbReference type="GO" id="GO:0031267">
    <property type="term" value="F:small GTPase binding"/>
    <property type="evidence" value="ECO:0007669"/>
    <property type="project" value="TreeGrafter"/>
</dbReference>
<dbReference type="Pfam" id="PF24515">
    <property type="entry name" value="ARM_KNTC1_3rd"/>
    <property type="match status" value="1"/>
</dbReference>
<dbReference type="Pfam" id="PF10493">
    <property type="entry name" value="Rod_C"/>
    <property type="match status" value="1"/>
</dbReference>
<sequence length="2001" mass="225887">MSEEVNADFNSDDETQFFGKRQIAEISGGVFECHTLASFGIDSEDGDLLFQVNSVAGPLSTAITINSKIYIINFANETSVETLGLDENVDCVGCTEDGKYLIAALTNGFLLIYDIASATQIFAETIDVAVNKLKTFCSICCSKDEGNRVLVVTTNGTIVNITISEHATVDVKIVPTNEIDNVSCASLIASPSGNLNIALGGSKVVLYSTDSFEDISTFPIIDENMSIKSLCFCPDSDCLLALFRNGCLSMMCPQTLISFNVLEISGLVHELTLISSTETSSEKILVLSSLEKSSSITMIETNGFREVYSFRVGQEVHLVDHSGLSDDVMFLERDAREEHKNQLLLRTIAKSRPDFHMNRLLRQTKFSEALTFASKYKLDLQLVHKAEITHHVNNVVKDDTFPKLMSVLKKIDDAPFVAECCLKAKMNSHSDTMELLRFALEKISNLDCSLDLQKQLYQAARRLETYCLLADDQQNWLDFYNGNLLGILIGFLTQGNSVHAGILWRQNEQELLQCLTSETIPDVLNVISTKTDMALIIAWFEVFVPSVLQHMPQILHAVAKILCERVSLCAYKPSENWPSEALKFCQKAIAAVEPKSFYEPSGWLKEWQNQRSLPESPTKELYIMHKALSDLTLFKEKLAVTMNLEEYAQVKAAVLCLINNALPCYLLQLSTIEGIHTLLKKINSNKFPELFSNFKTLIPNSNVDPEEVISTFVEMHVYAGSKIFDSAIWEEKIIALIEFLTSQEKIASCVGRVLQECPVPWSKTINAFAVHAENLSMEMGAVVKKQRRLAGIKVVLDKYDLLPLLDEGEHSLDIIYAFRAIFFHQQPSMLEDAFVISTIRSGSQLDVHTFYIVHLLDNFKMGDATKYLESLCCEEREPVCEMLMCKVDSYIFFEMADEAVEIAAFLTIVEDCLKDLWKRKMGKIQLQVEDRELHKRIESLQNRTRAQTKFNVASTREAFHENCKGDESALVESWKRACAVGKLAEQSSSEIALMFAKNNWSHENVKFLEDILTDSLQDPITIKEVDMVLDLVENIPATNLEIIELTQLIVGRSTLLCPTGCITTLLEKATKLSNMADLMKHSNLETTLEEFGLGEMMSTKDPFVSWSFSPVFDDSPVNVKSSSETLNIIQRADSQLTSENPENTERVFSHLEKLQVDRCDLLAFCLICKYLCKNSKDPEIANVLKNSKKSLIQSLLSKVLQDRKADLTLALELLLTFDLPDALNWLETSIARVRNDCNHLFRIAQLGIDYSSIIQNREHIPKLANLLMLSCWGKKVKKLGLSPRGIMSQHFTDQENTLMKIMLQKPYEPLSTLAKFCKDFGLEVNVEIIRLVESMILNWKPNLELKKSQCGQEQLVVMKDIEFEKRVIRLVRQLHSKYFKVFGDKVDHIWDKLNPYHYEMFGCLLTLKKCIIGPQFSSIQSDILTFLEPYKRSVTPRGAEIDRWLSANPDETVLPELANYRLPFPSFMNDVLNIIKSEVTLNNYMIWLKAPTALNLDSDEICISAIKNSITDEVRLGDLSEWNLKSSEKLVEEVSECAGHMKDLSAAAAILDYACKRIPLGQDRISLMDLCHQKLLAAEEERGPDASINLEHKVSSKLTLYCVVHALHEDNLAQRQYLELASQPEELIEALYRDSSIIERVCGGVGSYPDIHSAVGKIAHITSLDIVQIRFNILSNLLFSDSSDTDSLDESFVDITKAWQQYNKESVSNTLESNTNLLKAQYMLEAGDRMSNLDFLISLINNDNIPCSNSVRLKAWRLLLGLAPLSTISEATAIPETDIDEHMRILYFLSELEMIQGQVGISVTHFKGTDKKAFVDGLWHNHSSNPRALMLIARVAVSYEILNSSLWQNLLTKMIHLKMEKELLELMPKMNSLVNLFHLQPFIKAWNFSIAAPFSKADSPMTPEQFNLCKQNLILLQKCPISCHIDIQNIFNLSLTKQRPELAAVLIPYLPPQQSKRLIQEIHKSVDLAELEIRLAKLEDDMTGFPVPRVRSMIKPTANEN</sequence>
<dbReference type="InterPro" id="IPR036322">
    <property type="entry name" value="WD40_repeat_dom_sf"/>
</dbReference>